<dbReference type="Proteomes" id="UP001295423">
    <property type="component" value="Unassembled WGS sequence"/>
</dbReference>
<accession>A0AAD2G0I3</accession>
<feature type="transmembrane region" description="Helical" evidence="1">
    <location>
        <begin position="44"/>
        <end position="66"/>
    </location>
</feature>
<organism evidence="2 3">
    <name type="scientific">Cylindrotheca closterium</name>
    <dbReference type="NCBI Taxonomy" id="2856"/>
    <lineage>
        <taxon>Eukaryota</taxon>
        <taxon>Sar</taxon>
        <taxon>Stramenopiles</taxon>
        <taxon>Ochrophyta</taxon>
        <taxon>Bacillariophyta</taxon>
        <taxon>Bacillariophyceae</taxon>
        <taxon>Bacillariophycidae</taxon>
        <taxon>Bacillariales</taxon>
        <taxon>Bacillariaceae</taxon>
        <taxon>Cylindrotheca</taxon>
    </lineage>
</organism>
<name>A0AAD2G0I3_9STRA</name>
<evidence type="ECO:0000313" key="2">
    <source>
        <dbReference type="EMBL" id="CAJ1959175.1"/>
    </source>
</evidence>
<keyword evidence="1" id="KW-0812">Transmembrane</keyword>
<keyword evidence="3" id="KW-1185">Reference proteome</keyword>
<dbReference type="InterPro" id="IPR018883">
    <property type="entry name" value="Delta_CA"/>
</dbReference>
<protein>
    <recommendedName>
        <fullName evidence="4">Delta carbonic anhydrase</fullName>
    </recommendedName>
</protein>
<dbReference type="AlphaFoldDB" id="A0AAD2G0I3"/>
<dbReference type="EMBL" id="CAKOGP040001981">
    <property type="protein sequence ID" value="CAJ1959175.1"/>
    <property type="molecule type" value="Genomic_DNA"/>
</dbReference>
<evidence type="ECO:0000313" key="3">
    <source>
        <dbReference type="Proteomes" id="UP001295423"/>
    </source>
</evidence>
<sequence>MCKPGDEEILGEFPSDKLLLLLVNSAGIATTTDTYKEEGSNKKLVAGILAFCGVVTVSSIIAMAAMSVQISNKAQPASAGTSSEGATIIINAGSGSTSGSSTATVGTTTKDEVQLFARPPVAGPNECEGKKIQIDNVDCLIDALEKVLPQAGGNVTMGFKGEMVVGHEPIKTPYFQNDMCPVNVHWHLGAEHLSVGEFDEMGAGPNTKPGDLRRKLAGNEEVRGGFRCRHYDENDKKFTKEYDWQHCVGMEVGETYEVHWPHSAAGACGTINQYQTPFYDGVLCRVGILGDLSRLPQQVGVQGQVFTIVNDEDYFYPDLMRGMIVDGEMGKQITKYTGSTTGTTRDNEICSAYSPITWQVDRKCHMISASSFDKMCADMKSQRDDMSDDLYPHGSRELVDSKYVANNQNNRALRGN</sequence>
<proteinExistence type="predicted"/>
<comment type="caution">
    <text evidence="2">The sequence shown here is derived from an EMBL/GenBank/DDBJ whole genome shotgun (WGS) entry which is preliminary data.</text>
</comment>
<keyword evidence="1" id="KW-1133">Transmembrane helix</keyword>
<gene>
    <name evidence="2" type="ORF">CYCCA115_LOCUS17598</name>
</gene>
<keyword evidence="1" id="KW-0472">Membrane</keyword>
<reference evidence="2" key="1">
    <citation type="submission" date="2023-08" db="EMBL/GenBank/DDBJ databases">
        <authorList>
            <person name="Audoor S."/>
            <person name="Bilcke G."/>
        </authorList>
    </citation>
    <scope>NUCLEOTIDE SEQUENCE</scope>
</reference>
<evidence type="ECO:0008006" key="4">
    <source>
        <dbReference type="Google" id="ProtNLM"/>
    </source>
</evidence>
<evidence type="ECO:0000256" key="1">
    <source>
        <dbReference type="SAM" id="Phobius"/>
    </source>
</evidence>
<dbReference type="Pfam" id="PF10563">
    <property type="entry name" value="CA_like"/>
    <property type="match status" value="1"/>
</dbReference>